<evidence type="ECO:0000256" key="6">
    <source>
        <dbReference type="SAM" id="MobiDB-lite"/>
    </source>
</evidence>
<gene>
    <name evidence="8" type="ORF">HMPREF1541_06987</name>
</gene>
<dbReference type="GO" id="GO:0045944">
    <property type="term" value="P:positive regulation of transcription by RNA polymerase II"/>
    <property type="evidence" value="ECO:0007669"/>
    <property type="project" value="UniProtKB-ARBA"/>
</dbReference>
<evidence type="ECO:0000256" key="5">
    <source>
        <dbReference type="PROSITE-ProRule" id="PRU00042"/>
    </source>
</evidence>
<dbReference type="PROSITE" id="PS50157">
    <property type="entry name" value="ZINC_FINGER_C2H2_2"/>
    <property type="match status" value="2"/>
</dbReference>
<dbReference type="GeneID" id="19974326"/>
<feature type="domain" description="C2H2-type" evidence="7">
    <location>
        <begin position="7"/>
        <end position="34"/>
    </location>
</feature>
<dbReference type="PROSITE" id="PS00028">
    <property type="entry name" value="ZINC_FINGER_C2H2_1"/>
    <property type="match status" value="2"/>
</dbReference>
<feature type="region of interest" description="Disordered" evidence="6">
    <location>
        <begin position="251"/>
        <end position="286"/>
    </location>
</feature>
<keyword evidence="9" id="KW-1185">Reference proteome</keyword>
<dbReference type="AlphaFoldDB" id="W2RRL5"/>
<dbReference type="HOGENOM" id="CLU_521769_0_0_1"/>
<reference evidence="8 9" key="1">
    <citation type="submission" date="2013-03" db="EMBL/GenBank/DDBJ databases">
        <title>The Genome Sequence of Phialophora europaea CBS 101466.</title>
        <authorList>
            <consortium name="The Broad Institute Genomics Platform"/>
            <person name="Cuomo C."/>
            <person name="de Hoog S."/>
            <person name="Gorbushina A."/>
            <person name="Walker B."/>
            <person name="Young S.K."/>
            <person name="Zeng Q."/>
            <person name="Gargeya S."/>
            <person name="Fitzgerald M."/>
            <person name="Haas B."/>
            <person name="Abouelleil A."/>
            <person name="Allen A.W."/>
            <person name="Alvarado L."/>
            <person name="Arachchi H.M."/>
            <person name="Berlin A.M."/>
            <person name="Chapman S.B."/>
            <person name="Gainer-Dewar J."/>
            <person name="Goldberg J."/>
            <person name="Griggs A."/>
            <person name="Gujja S."/>
            <person name="Hansen M."/>
            <person name="Howarth C."/>
            <person name="Imamovic A."/>
            <person name="Ireland A."/>
            <person name="Larimer J."/>
            <person name="McCowan C."/>
            <person name="Murphy C."/>
            <person name="Pearson M."/>
            <person name="Poon T.W."/>
            <person name="Priest M."/>
            <person name="Roberts A."/>
            <person name="Saif S."/>
            <person name="Shea T."/>
            <person name="Sisk P."/>
            <person name="Sykes S."/>
            <person name="Wortman J."/>
            <person name="Nusbaum C."/>
            <person name="Birren B."/>
        </authorList>
    </citation>
    <scope>NUCLEOTIDE SEQUENCE [LARGE SCALE GENOMIC DNA]</scope>
    <source>
        <strain evidence="8 9">CBS 101466</strain>
    </source>
</reference>
<dbReference type="InterPro" id="IPR036236">
    <property type="entry name" value="Znf_C2H2_sf"/>
</dbReference>
<evidence type="ECO:0000256" key="2">
    <source>
        <dbReference type="ARBA" id="ARBA00022737"/>
    </source>
</evidence>
<dbReference type="PANTHER" id="PTHR19818:SF139">
    <property type="entry name" value="PAIR-RULE PROTEIN ODD-PAIRED"/>
    <property type="match status" value="1"/>
</dbReference>
<dbReference type="STRING" id="1220924.W2RRL5"/>
<feature type="domain" description="C2H2-type" evidence="7">
    <location>
        <begin position="35"/>
        <end position="65"/>
    </location>
</feature>
<dbReference type="RefSeq" id="XP_008719534.1">
    <property type="nucleotide sequence ID" value="XM_008721312.1"/>
</dbReference>
<keyword evidence="2" id="KW-0677">Repeat</keyword>
<feature type="compositionally biased region" description="Acidic residues" evidence="6">
    <location>
        <begin position="258"/>
        <end position="280"/>
    </location>
</feature>
<dbReference type="Proteomes" id="UP000030752">
    <property type="component" value="Unassembled WGS sequence"/>
</dbReference>
<sequence length="522" mass="58714">MASKTQHQCPHCDKSYQRKQQLNSHIDGHFDAKSYRCRYPDCGKLFTWKDDCKAHESEVHLGTSRVRCSYCEVLYKSKRSFCRHLRQENGRLCRFLNARPVSVPLEPHNPLRMPHTQAVVTTASLPQHVRLPASPSRLAKLGDAMDPDDPTEDHCDEEIILTSTAQSQRSHQQSYFVTGTNYDAFVLAQRRSNNDPSICMLLSHESTVNALDVLWQVILTFDAVHTLARETIRQQRRQGRLYECHEIGSNHDMGILGQDEDESNGDDGEDTGSDNDEDSADGNAYNTDDDELEIVADLALGFLAQTPLLSRMYHFFLRAVRKVLVEGCPNGSSLLFERNGQSVVAVSFALSVMTRISATLGDYQGNMHHYTYFQVMVQQMEQRFLASAANSTAVYVYRMLTTMAELYRPCIKSHLTASEWSRIADGSQKCFSLGDESATFVQSVDEEGCLFRSHWPRGQAVQLGDLVLPAEMHPCHPGNERDSTHGAISPSERIAEESVGDQFCSRTPTSTTGCQPTTCHYR</sequence>
<dbReference type="SUPFAM" id="SSF57667">
    <property type="entry name" value="beta-beta-alpha zinc fingers"/>
    <property type="match status" value="1"/>
</dbReference>
<accession>W2RRL5</accession>
<dbReference type="InParanoid" id="W2RRL5"/>
<evidence type="ECO:0000313" key="8">
    <source>
        <dbReference type="EMBL" id="ETN38945.1"/>
    </source>
</evidence>
<dbReference type="GO" id="GO:0008270">
    <property type="term" value="F:zinc ion binding"/>
    <property type="evidence" value="ECO:0007669"/>
    <property type="project" value="UniProtKB-KW"/>
</dbReference>
<dbReference type="Gene3D" id="3.30.160.60">
    <property type="entry name" value="Classic Zinc Finger"/>
    <property type="match status" value="1"/>
</dbReference>
<dbReference type="GO" id="GO:0000981">
    <property type="term" value="F:DNA-binding transcription factor activity, RNA polymerase II-specific"/>
    <property type="evidence" value="ECO:0007669"/>
    <property type="project" value="TreeGrafter"/>
</dbReference>
<dbReference type="VEuPathDB" id="FungiDB:HMPREF1541_06987"/>
<dbReference type="EMBL" id="KB822722">
    <property type="protein sequence ID" value="ETN38945.1"/>
    <property type="molecule type" value="Genomic_DNA"/>
</dbReference>
<dbReference type="GO" id="GO:0000978">
    <property type="term" value="F:RNA polymerase II cis-regulatory region sequence-specific DNA binding"/>
    <property type="evidence" value="ECO:0007669"/>
    <property type="project" value="TreeGrafter"/>
</dbReference>
<evidence type="ECO:0000256" key="4">
    <source>
        <dbReference type="ARBA" id="ARBA00022833"/>
    </source>
</evidence>
<proteinExistence type="predicted"/>
<dbReference type="SMART" id="SM00355">
    <property type="entry name" value="ZnF_C2H2"/>
    <property type="match status" value="3"/>
</dbReference>
<dbReference type="InterPro" id="IPR050329">
    <property type="entry name" value="GLI_C2H2-zinc-finger"/>
</dbReference>
<evidence type="ECO:0000313" key="9">
    <source>
        <dbReference type="Proteomes" id="UP000030752"/>
    </source>
</evidence>
<keyword evidence="4" id="KW-0862">Zinc</keyword>
<name>W2RRL5_CYPE1</name>
<evidence type="ECO:0000256" key="3">
    <source>
        <dbReference type="ARBA" id="ARBA00022771"/>
    </source>
</evidence>
<evidence type="ECO:0000256" key="1">
    <source>
        <dbReference type="ARBA" id="ARBA00022723"/>
    </source>
</evidence>
<organism evidence="8 9">
    <name type="scientific">Cyphellophora europaea (strain CBS 101466)</name>
    <name type="common">Phialophora europaea</name>
    <dbReference type="NCBI Taxonomy" id="1220924"/>
    <lineage>
        <taxon>Eukaryota</taxon>
        <taxon>Fungi</taxon>
        <taxon>Dikarya</taxon>
        <taxon>Ascomycota</taxon>
        <taxon>Pezizomycotina</taxon>
        <taxon>Eurotiomycetes</taxon>
        <taxon>Chaetothyriomycetidae</taxon>
        <taxon>Chaetothyriales</taxon>
        <taxon>Cyphellophoraceae</taxon>
        <taxon>Cyphellophora</taxon>
    </lineage>
</organism>
<dbReference type="eggNOG" id="KOG1721">
    <property type="taxonomic scope" value="Eukaryota"/>
</dbReference>
<evidence type="ECO:0000259" key="7">
    <source>
        <dbReference type="PROSITE" id="PS50157"/>
    </source>
</evidence>
<keyword evidence="3 5" id="KW-0863">Zinc-finger</keyword>
<dbReference type="InterPro" id="IPR013087">
    <property type="entry name" value="Znf_C2H2_type"/>
</dbReference>
<keyword evidence="1" id="KW-0479">Metal-binding</keyword>
<dbReference type="GO" id="GO:0005634">
    <property type="term" value="C:nucleus"/>
    <property type="evidence" value="ECO:0007669"/>
    <property type="project" value="UniProtKB-ARBA"/>
</dbReference>
<dbReference type="OrthoDB" id="9947289at2759"/>
<protein>
    <recommendedName>
        <fullName evidence="7">C2H2-type domain-containing protein</fullName>
    </recommendedName>
</protein>
<dbReference type="PANTHER" id="PTHR19818">
    <property type="entry name" value="ZINC FINGER PROTEIN ZIC AND GLI"/>
    <property type="match status" value="1"/>
</dbReference>